<keyword evidence="5" id="KW-0479">Metal-binding</keyword>
<organism evidence="11 12">
    <name type="scientific">Pristionchus fissidentatus</name>
    <dbReference type="NCBI Taxonomy" id="1538716"/>
    <lineage>
        <taxon>Eukaryota</taxon>
        <taxon>Metazoa</taxon>
        <taxon>Ecdysozoa</taxon>
        <taxon>Nematoda</taxon>
        <taxon>Chromadorea</taxon>
        <taxon>Rhabditida</taxon>
        <taxon>Rhabditina</taxon>
        <taxon>Diplogasteromorpha</taxon>
        <taxon>Diplogasteroidea</taxon>
        <taxon>Neodiplogasteridae</taxon>
        <taxon>Pristionchus</taxon>
    </lineage>
</organism>
<evidence type="ECO:0000256" key="7">
    <source>
        <dbReference type="ARBA" id="ARBA00022771"/>
    </source>
</evidence>
<dbReference type="FunFam" id="3.30.40.10:FF:000424">
    <property type="entry name" value="RBR-type E3 ubiquitin transferase"/>
    <property type="match status" value="1"/>
</dbReference>
<evidence type="ECO:0000259" key="10">
    <source>
        <dbReference type="PROSITE" id="PS51873"/>
    </source>
</evidence>
<dbReference type="AlphaFoldDB" id="A0AAV5W745"/>
<dbReference type="EC" id="2.3.2.31" evidence="3"/>
<keyword evidence="9" id="KW-0862">Zinc</keyword>
<dbReference type="GO" id="GO:0016567">
    <property type="term" value="P:protein ubiquitination"/>
    <property type="evidence" value="ECO:0007669"/>
    <property type="project" value="InterPro"/>
</dbReference>
<evidence type="ECO:0000256" key="2">
    <source>
        <dbReference type="ARBA" id="ARBA00004906"/>
    </source>
</evidence>
<dbReference type="InterPro" id="IPR044066">
    <property type="entry name" value="TRIAD_supradom"/>
</dbReference>
<evidence type="ECO:0000256" key="4">
    <source>
        <dbReference type="ARBA" id="ARBA00022679"/>
    </source>
</evidence>
<evidence type="ECO:0000313" key="12">
    <source>
        <dbReference type="Proteomes" id="UP001432322"/>
    </source>
</evidence>
<dbReference type="InterPro" id="IPR002867">
    <property type="entry name" value="IBR_dom"/>
</dbReference>
<evidence type="ECO:0000256" key="3">
    <source>
        <dbReference type="ARBA" id="ARBA00012251"/>
    </source>
</evidence>
<evidence type="ECO:0000256" key="8">
    <source>
        <dbReference type="ARBA" id="ARBA00022786"/>
    </source>
</evidence>
<dbReference type="PROSITE" id="PS51873">
    <property type="entry name" value="TRIAD"/>
    <property type="match status" value="1"/>
</dbReference>
<accession>A0AAV5W745</accession>
<sequence>SNAIAVTALPQLYSRVRLAESRLEALQALPVQPRAWLVHCRDTLSVLGRAFPFCVVAKEMGDGDEIGLFAQENCLTCVTDRWGRFRILLEGSVSVPEEDACSWPESCGACCRDLVQDSSFEEERPFGLSCGHMFCTECWLMAIEDGIKKEEMPTTCLERSCEMTLSITAASSLLDSVSLRRYTDNLTEALLKQQKIVQCRNCSRLHRVVSSHPSLRCVCGALMCARCSSIAHAPLSCPAFAAYCIYMENQG</sequence>
<feature type="domain" description="RING-type" evidence="10">
    <location>
        <begin position="103"/>
        <end position="251"/>
    </location>
</feature>
<dbReference type="GO" id="GO:0008270">
    <property type="term" value="F:zinc ion binding"/>
    <property type="evidence" value="ECO:0007669"/>
    <property type="project" value="UniProtKB-KW"/>
</dbReference>
<keyword evidence="8" id="KW-0833">Ubl conjugation pathway</keyword>
<dbReference type="GO" id="GO:0061630">
    <property type="term" value="F:ubiquitin protein ligase activity"/>
    <property type="evidence" value="ECO:0007669"/>
    <property type="project" value="UniProtKB-EC"/>
</dbReference>
<evidence type="ECO:0000256" key="1">
    <source>
        <dbReference type="ARBA" id="ARBA00001798"/>
    </source>
</evidence>
<comment type="pathway">
    <text evidence="2">Protein modification; protein ubiquitination.</text>
</comment>
<evidence type="ECO:0000256" key="5">
    <source>
        <dbReference type="ARBA" id="ARBA00022723"/>
    </source>
</evidence>
<feature type="non-terminal residue" evidence="11">
    <location>
        <position position="251"/>
    </location>
</feature>
<dbReference type="InterPro" id="IPR031127">
    <property type="entry name" value="E3_UB_ligase_RBR"/>
</dbReference>
<keyword evidence="6" id="KW-0677">Repeat</keyword>
<dbReference type="Pfam" id="PF01485">
    <property type="entry name" value="IBR"/>
    <property type="match status" value="1"/>
</dbReference>
<dbReference type="PANTHER" id="PTHR11685">
    <property type="entry name" value="RBR FAMILY RING FINGER AND IBR DOMAIN-CONTAINING"/>
    <property type="match status" value="1"/>
</dbReference>
<gene>
    <name evidence="11" type="ORF">PFISCL1PPCAC_17846</name>
</gene>
<feature type="non-terminal residue" evidence="11">
    <location>
        <position position="1"/>
    </location>
</feature>
<proteinExistence type="predicted"/>
<dbReference type="InterPro" id="IPR013083">
    <property type="entry name" value="Znf_RING/FYVE/PHD"/>
</dbReference>
<dbReference type="Proteomes" id="UP001432322">
    <property type="component" value="Unassembled WGS sequence"/>
</dbReference>
<evidence type="ECO:0000313" key="11">
    <source>
        <dbReference type="EMBL" id="GMT26549.1"/>
    </source>
</evidence>
<comment type="caution">
    <text evidence="11">The sequence shown here is derived from an EMBL/GenBank/DDBJ whole genome shotgun (WGS) entry which is preliminary data.</text>
</comment>
<evidence type="ECO:0000256" key="6">
    <source>
        <dbReference type="ARBA" id="ARBA00022737"/>
    </source>
</evidence>
<keyword evidence="4" id="KW-0808">Transferase</keyword>
<dbReference type="Gene3D" id="3.30.40.10">
    <property type="entry name" value="Zinc/RING finger domain, C3HC4 (zinc finger)"/>
    <property type="match status" value="1"/>
</dbReference>
<protein>
    <recommendedName>
        <fullName evidence="3">RBR-type E3 ubiquitin transferase</fullName>
        <ecNumber evidence="3">2.3.2.31</ecNumber>
    </recommendedName>
</protein>
<keyword evidence="7" id="KW-0863">Zinc-finger</keyword>
<keyword evidence="12" id="KW-1185">Reference proteome</keyword>
<evidence type="ECO:0000256" key="9">
    <source>
        <dbReference type="ARBA" id="ARBA00022833"/>
    </source>
</evidence>
<name>A0AAV5W745_9BILA</name>
<comment type="catalytic activity">
    <reaction evidence="1">
        <text>[E2 ubiquitin-conjugating enzyme]-S-ubiquitinyl-L-cysteine + [acceptor protein]-L-lysine = [E2 ubiquitin-conjugating enzyme]-L-cysteine + [acceptor protein]-N(6)-ubiquitinyl-L-lysine.</text>
        <dbReference type="EC" id="2.3.2.31"/>
    </reaction>
</comment>
<dbReference type="EMBL" id="BTSY01000005">
    <property type="protein sequence ID" value="GMT26549.1"/>
    <property type="molecule type" value="Genomic_DNA"/>
</dbReference>
<dbReference type="SUPFAM" id="SSF57850">
    <property type="entry name" value="RING/U-box"/>
    <property type="match status" value="2"/>
</dbReference>
<reference evidence="11" key="1">
    <citation type="submission" date="2023-10" db="EMBL/GenBank/DDBJ databases">
        <title>Genome assembly of Pristionchus species.</title>
        <authorList>
            <person name="Yoshida K."/>
            <person name="Sommer R.J."/>
        </authorList>
    </citation>
    <scope>NUCLEOTIDE SEQUENCE</scope>
    <source>
        <strain evidence="11">RS5133</strain>
    </source>
</reference>
<dbReference type="SMART" id="SM00647">
    <property type="entry name" value="IBR"/>
    <property type="match status" value="1"/>
</dbReference>